<evidence type="ECO:0000259" key="13">
    <source>
        <dbReference type="PROSITE" id="PS50862"/>
    </source>
</evidence>
<keyword evidence="5 12" id="KW-0436">Ligase</keyword>
<dbReference type="PANTHER" id="PTHR43697:SF1">
    <property type="entry name" value="SERINE--TRNA LIGASE"/>
    <property type="match status" value="1"/>
</dbReference>
<feature type="binding site" evidence="12">
    <location>
        <position position="393"/>
    </location>
    <ligand>
        <name>L-serine</name>
        <dbReference type="ChEBI" id="CHEBI:33384"/>
    </ligand>
</feature>
<name>A0ABW0NXP2_9HYPH</name>
<dbReference type="InterPro" id="IPR002317">
    <property type="entry name" value="Ser-tRNA-ligase_type_1"/>
</dbReference>
<comment type="similarity">
    <text evidence="3 12">Belongs to the class-II aminoacyl-tRNA synthetase family. Type-1 seryl-tRNA synthetase subfamily.</text>
</comment>
<keyword evidence="4 12" id="KW-0963">Cytoplasm</keyword>
<organism evidence="14 15">
    <name type="scientific">Bosea massiliensis</name>
    <dbReference type="NCBI Taxonomy" id="151419"/>
    <lineage>
        <taxon>Bacteria</taxon>
        <taxon>Pseudomonadati</taxon>
        <taxon>Pseudomonadota</taxon>
        <taxon>Alphaproteobacteria</taxon>
        <taxon>Hyphomicrobiales</taxon>
        <taxon>Boseaceae</taxon>
        <taxon>Bosea</taxon>
    </lineage>
</organism>
<feature type="domain" description="Aminoacyl-transfer RNA synthetases class-II family profile" evidence="13">
    <location>
        <begin position="181"/>
        <end position="418"/>
    </location>
</feature>
<dbReference type="InterPro" id="IPR010978">
    <property type="entry name" value="tRNA-bd_arm"/>
</dbReference>
<proteinExistence type="inferred from homology"/>
<dbReference type="InterPro" id="IPR033729">
    <property type="entry name" value="SerRS_core"/>
</dbReference>
<dbReference type="SUPFAM" id="SSF55681">
    <property type="entry name" value="Class II aaRS and biotin synthetases"/>
    <property type="match status" value="1"/>
</dbReference>
<evidence type="ECO:0000256" key="7">
    <source>
        <dbReference type="ARBA" id="ARBA00022840"/>
    </source>
</evidence>
<evidence type="ECO:0000256" key="9">
    <source>
        <dbReference type="ARBA" id="ARBA00023146"/>
    </source>
</evidence>
<dbReference type="Gene3D" id="1.10.287.40">
    <property type="entry name" value="Serine-tRNA synthetase, tRNA binding domain"/>
    <property type="match status" value="1"/>
</dbReference>
<keyword evidence="15" id="KW-1185">Reference proteome</keyword>
<protein>
    <recommendedName>
        <fullName evidence="12">Serine--tRNA ligase</fullName>
        <ecNumber evidence="12">6.1.1.11</ecNumber>
    </recommendedName>
    <alternativeName>
        <fullName evidence="12">Seryl-tRNA synthetase</fullName>
        <shortName evidence="12">SerRS</shortName>
    </alternativeName>
    <alternativeName>
        <fullName evidence="12">Seryl-tRNA(Ser/Sec) synthetase</fullName>
    </alternativeName>
</protein>
<feature type="binding site" evidence="12">
    <location>
        <position position="293"/>
    </location>
    <ligand>
        <name>L-serine</name>
        <dbReference type="ChEBI" id="CHEBI:33384"/>
    </ligand>
</feature>
<dbReference type="SUPFAM" id="SSF46589">
    <property type="entry name" value="tRNA-binding arm"/>
    <property type="match status" value="1"/>
</dbReference>
<evidence type="ECO:0000256" key="4">
    <source>
        <dbReference type="ARBA" id="ARBA00022490"/>
    </source>
</evidence>
<sequence>MYDIKWIRENAVAFDTGLKRRGLAPLSASLLALDDTRRAAIAKAQASQERRNALSKEIGKAMGAKDVALAEQLKAEVAALKELQPQLEAQEKAAKAALDEQLTAIPNTPKDEVPDGADEHGNVVKSVHGEAPEKAGGRLFGQNFAPKEHFELGEALGQMDFETAAKLSGSRFVVLERQIARLSRAIGQFMLDTHTEEHGYTEVMPPLMVRDDAMFGTAQLPKFREDQFRAGDDHWLIPTAEVPLTNLVRESILSEEELPRRYTALTPCFRAEAGSAGRDTRGMLRQHQFEKVELVSITTPETSAEEHERMLACAEAVLKKLDLHYRVMTLCTGDMGFASQKTYDIEVWLPGQKTYREISSCSVCGDFQARRMDARYRPKEGGAPRFVHTLNGSGTAVGRALIGVMENYQNADGSITVPDALVPYMRGVTKIEKA</sequence>
<evidence type="ECO:0000313" key="15">
    <source>
        <dbReference type="Proteomes" id="UP001596060"/>
    </source>
</evidence>
<dbReference type="NCBIfam" id="TIGR00414">
    <property type="entry name" value="serS"/>
    <property type="match status" value="1"/>
</dbReference>
<comment type="domain">
    <text evidence="12">Consists of two distinct domains, a catalytic core and a N-terminal extension that is involved in tRNA binding.</text>
</comment>
<dbReference type="PROSITE" id="PS50862">
    <property type="entry name" value="AA_TRNA_LIGASE_II"/>
    <property type="match status" value="1"/>
</dbReference>
<dbReference type="HAMAP" id="MF_00176">
    <property type="entry name" value="Ser_tRNA_synth_type1"/>
    <property type="match status" value="1"/>
</dbReference>
<comment type="caution">
    <text evidence="14">The sequence shown here is derived from an EMBL/GenBank/DDBJ whole genome shotgun (WGS) entry which is preliminary data.</text>
</comment>
<comment type="subunit">
    <text evidence="12">Homodimer. The tRNA molecule binds across the dimer.</text>
</comment>
<evidence type="ECO:0000256" key="2">
    <source>
        <dbReference type="ARBA" id="ARBA00005045"/>
    </source>
</evidence>
<keyword evidence="8 12" id="KW-0648">Protein biosynthesis</keyword>
<dbReference type="InterPro" id="IPR042103">
    <property type="entry name" value="SerRS_1_N_sf"/>
</dbReference>
<dbReference type="InterPro" id="IPR006195">
    <property type="entry name" value="aa-tRNA-synth_II"/>
</dbReference>
<comment type="catalytic activity">
    <reaction evidence="11 12">
        <text>tRNA(Ser) + L-serine + ATP = L-seryl-tRNA(Ser) + AMP + diphosphate + H(+)</text>
        <dbReference type="Rhea" id="RHEA:12292"/>
        <dbReference type="Rhea" id="RHEA-COMP:9669"/>
        <dbReference type="Rhea" id="RHEA-COMP:9703"/>
        <dbReference type="ChEBI" id="CHEBI:15378"/>
        <dbReference type="ChEBI" id="CHEBI:30616"/>
        <dbReference type="ChEBI" id="CHEBI:33019"/>
        <dbReference type="ChEBI" id="CHEBI:33384"/>
        <dbReference type="ChEBI" id="CHEBI:78442"/>
        <dbReference type="ChEBI" id="CHEBI:78533"/>
        <dbReference type="ChEBI" id="CHEBI:456215"/>
        <dbReference type="EC" id="6.1.1.11"/>
    </reaction>
</comment>
<evidence type="ECO:0000256" key="3">
    <source>
        <dbReference type="ARBA" id="ARBA00010728"/>
    </source>
</evidence>
<comment type="subcellular location">
    <subcellularLocation>
        <location evidence="1 12">Cytoplasm</location>
    </subcellularLocation>
</comment>
<dbReference type="RefSeq" id="WP_377814859.1">
    <property type="nucleotide sequence ID" value="NZ_JBHSLU010000002.1"/>
</dbReference>
<keyword evidence="7 12" id="KW-0067">ATP-binding</keyword>
<reference evidence="15" key="1">
    <citation type="journal article" date="2019" name="Int. J. Syst. Evol. Microbiol.">
        <title>The Global Catalogue of Microorganisms (GCM) 10K type strain sequencing project: providing services to taxonomists for standard genome sequencing and annotation.</title>
        <authorList>
            <consortium name="The Broad Institute Genomics Platform"/>
            <consortium name="The Broad Institute Genome Sequencing Center for Infectious Disease"/>
            <person name="Wu L."/>
            <person name="Ma J."/>
        </authorList>
    </citation>
    <scope>NUCLEOTIDE SEQUENCE [LARGE SCALE GENOMIC DNA]</scope>
    <source>
        <strain evidence="15">CCUG 43117</strain>
    </source>
</reference>
<accession>A0ABW0NXP2</accession>
<dbReference type="Pfam" id="PF00587">
    <property type="entry name" value="tRNA-synt_2b"/>
    <property type="match status" value="1"/>
</dbReference>
<evidence type="ECO:0000256" key="8">
    <source>
        <dbReference type="ARBA" id="ARBA00022917"/>
    </source>
</evidence>
<evidence type="ECO:0000313" key="14">
    <source>
        <dbReference type="EMBL" id="MFC5503649.1"/>
    </source>
</evidence>
<evidence type="ECO:0000256" key="6">
    <source>
        <dbReference type="ARBA" id="ARBA00022741"/>
    </source>
</evidence>
<dbReference type="PANTHER" id="PTHR43697">
    <property type="entry name" value="SERYL-TRNA SYNTHETASE"/>
    <property type="match status" value="1"/>
</dbReference>
<feature type="binding site" evidence="12">
    <location>
        <begin position="357"/>
        <end position="360"/>
    </location>
    <ligand>
        <name>ATP</name>
        <dbReference type="ChEBI" id="CHEBI:30616"/>
    </ligand>
</feature>
<dbReference type="InterPro" id="IPR002314">
    <property type="entry name" value="aa-tRNA-synt_IIb"/>
</dbReference>
<evidence type="ECO:0000256" key="11">
    <source>
        <dbReference type="ARBA" id="ARBA00048823"/>
    </source>
</evidence>
<keyword evidence="6 12" id="KW-0547">Nucleotide-binding</keyword>
<evidence type="ECO:0000256" key="12">
    <source>
        <dbReference type="HAMAP-Rule" id="MF_00176"/>
    </source>
</evidence>
<dbReference type="EMBL" id="JBHSLU010000002">
    <property type="protein sequence ID" value="MFC5503649.1"/>
    <property type="molecule type" value="Genomic_DNA"/>
</dbReference>
<feature type="binding site" evidence="12">
    <location>
        <begin position="270"/>
        <end position="272"/>
    </location>
    <ligand>
        <name>ATP</name>
        <dbReference type="ChEBI" id="CHEBI:30616"/>
    </ligand>
</feature>
<dbReference type="InterPro" id="IPR015866">
    <property type="entry name" value="Ser-tRNA-synth_1_N"/>
</dbReference>
<comment type="caution">
    <text evidence="12">Lacks conserved residue(s) required for the propagation of feature annotation.</text>
</comment>
<keyword evidence="9 12" id="KW-0030">Aminoacyl-tRNA synthetase</keyword>
<dbReference type="CDD" id="cd00770">
    <property type="entry name" value="SerRS_core"/>
    <property type="match status" value="1"/>
</dbReference>
<dbReference type="GO" id="GO:0004828">
    <property type="term" value="F:serine-tRNA ligase activity"/>
    <property type="evidence" value="ECO:0007669"/>
    <property type="project" value="UniProtKB-EC"/>
</dbReference>
<dbReference type="InterPro" id="IPR045864">
    <property type="entry name" value="aa-tRNA-synth_II/BPL/LPL"/>
</dbReference>
<evidence type="ECO:0000256" key="1">
    <source>
        <dbReference type="ARBA" id="ARBA00004496"/>
    </source>
</evidence>
<dbReference type="Pfam" id="PF02403">
    <property type="entry name" value="Seryl_tRNA_N"/>
    <property type="match status" value="1"/>
</dbReference>
<dbReference type="PIRSF" id="PIRSF001529">
    <property type="entry name" value="Ser-tRNA-synth_IIa"/>
    <property type="match status" value="1"/>
</dbReference>
<evidence type="ECO:0000256" key="10">
    <source>
        <dbReference type="ARBA" id="ARBA00047929"/>
    </source>
</evidence>
<dbReference type="PRINTS" id="PR00981">
    <property type="entry name" value="TRNASYNTHSER"/>
</dbReference>
<comment type="pathway">
    <text evidence="2 12">Aminoacyl-tRNA biosynthesis; selenocysteinyl-tRNA(Sec) biosynthesis; L-seryl-tRNA(Sec) from L-serine and tRNA(Sec): step 1/1.</text>
</comment>
<dbReference type="Proteomes" id="UP001596060">
    <property type="component" value="Unassembled WGS sequence"/>
</dbReference>
<dbReference type="Gene3D" id="3.30.930.10">
    <property type="entry name" value="Bira Bifunctional Protein, Domain 2"/>
    <property type="match status" value="1"/>
</dbReference>
<evidence type="ECO:0000256" key="5">
    <source>
        <dbReference type="ARBA" id="ARBA00022598"/>
    </source>
</evidence>
<gene>
    <name evidence="12 14" type="primary">serS</name>
    <name evidence="14" type="ORF">ACFPN9_00085</name>
</gene>
<comment type="catalytic activity">
    <reaction evidence="10 12">
        <text>tRNA(Sec) + L-serine + ATP = L-seryl-tRNA(Sec) + AMP + diphosphate + H(+)</text>
        <dbReference type="Rhea" id="RHEA:42580"/>
        <dbReference type="Rhea" id="RHEA-COMP:9742"/>
        <dbReference type="Rhea" id="RHEA-COMP:10128"/>
        <dbReference type="ChEBI" id="CHEBI:15378"/>
        <dbReference type="ChEBI" id="CHEBI:30616"/>
        <dbReference type="ChEBI" id="CHEBI:33019"/>
        <dbReference type="ChEBI" id="CHEBI:33384"/>
        <dbReference type="ChEBI" id="CHEBI:78442"/>
        <dbReference type="ChEBI" id="CHEBI:78533"/>
        <dbReference type="ChEBI" id="CHEBI:456215"/>
        <dbReference type="EC" id="6.1.1.11"/>
    </reaction>
</comment>
<dbReference type="EC" id="6.1.1.11" evidence="12"/>
<comment type="function">
    <text evidence="12">Catalyzes the attachment of serine to tRNA(Ser). Is also able to aminoacylate tRNA(Sec) with serine, to form the misacylated tRNA L-seryl-tRNA(Sec), which will be further converted into selenocysteinyl-tRNA(Sec).</text>
</comment>
<feature type="binding site" evidence="12">
    <location>
        <begin position="239"/>
        <end position="241"/>
    </location>
    <ligand>
        <name>L-serine</name>
        <dbReference type="ChEBI" id="CHEBI:33384"/>
    </ligand>
</feature>